<protein>
    <submittedName>
        <fullName evidence="1">Uncharacterized protein</fullName>
    </submittedName>
</protein>
<name>A0A0F9NA75_9ZZZZ</name>
<organism evidence="1">
    <name type="scientific">marine sediment metagenome</name>
    <dbReference type="NCBI Taxonomy" id="412755"/>
    <lineage>
        <taxon>unclassified sequences</taxon>
        <taxon>metagenomes</taxon>
        <taxon>ecological metagenomes</taxon>
    </lineage>
</organism>
<sequence>MKIRYRVSLINPPAGVREVTYDSTNKYRTDPYTPHEHGVFLTIQEHPSNVLFIPWANILHVTITRSE</sequence>
<evidence type="ECO:0000313" key="1">
    <source>
        <dbReference type="EMBL" id="KKN16450.1"/>
    </source>
</evidence>
<gene>
    <name evidence="1" type="ORF">LCGC14_0975590</name>
</gene>
<proteinExistence type="predicted"/>
<reference evidence="1" key="1">
    <citation type="journal article" date="2015" name="Nature">
        <title>Complex archaea that bridge the gap between prokaryotes and eukaryotes.</title>
        <authorList>
            <person name="Spang A."/>
            <person name="Saw J.H."/>
            <person name="Jorgensen S.L."/>
            <person name="Zaremba-Niedzwiedzka K."/>
            <person name="Martijn J."/>
            <person name="Lind A.E."/>
            <person name="van Eijk R."/>
            <person name="Schleper C."/>
            <person name="Guy L."/>
            <person name="Ettema T.J."/>
        </authorList>
    </citation>
    <scope>NUCLEOTIDE SEQUENCE</scope>
</reference>
<dbReference type="EMBL" id="LAZR01003612">
    <property type="protein sequence ID" value="KKN16450.1"/>
    <property type="molecule type" value="Genomic_DNA"/>
</dbReference>
<accession>A0A0F9NA75</accession>
<dbReference type="AlphaFoldDB" id="A0A0F9NA75"/>
<comment type="caution">
    <text evidence="1">The sequence shown here is derived from an EMBL/GenBank/DDBJ whole genome shotgun (WGS) entry which is preliminary data.</text>
</comment>